<dbReference type="RefSeq" id="WP_096366487.1">
    <property type="nucleotide sequence ID" value="NZ_AP018052.1"/>
</dbReference>
<evidence type="ECO:0000313" key="2">
    <source>
        <dbReference type="EMBL" id="BAZ94389.1"/>
    </source>
</evidence>
<evidence type="ECO:0000259" key="1">
    <source>
        <dbReference type="SMART" id="SM00382"/>
    </source>
</evidence>
<organism evidence="2 3">
    <name type="scientific">Thiohalobacter thiocyanaticus</name>
    <dbReference type="NCBI Taxonomy" id="585455"/>
    <lineage>
        <taxon>Bacteria</taxon>
        <taxon>Pseudomonadati</taxon>
        <taxon>Pseudomonadota</taxon>
        <taxon>Gammaproteobacteria</taxon>
        <taxon>Thiohalobacterales</taxon>
        <taxon>Thiohalobacteraceae</taxon>
        <taxon>Thiohalobacter</taxon>
    </lineage>
</organism>
<dbReference type="InterPro" id="IPR006379">
    <property type="entry name" value="HAD-SF_hydro_IIB"/>
</dbReference>
<dbReference type="Gene3D" id="3.90.1070.10">
    <property type="match status" value="1"/>
</dbReference>
<accession>A0A1Z4VRY2</accession>
<dbReference type="InterPro" id="IPR003593">
    <property type="entry name" value="AAA+_ATPase"/>
</dbReference>
<feature type="domain" description="AAA+ ATPase" evidence="1">
    <location>
        <begin position="250"/>
        <end position="414"/>
    </location>
</feature>
<dbReference type="Gene3D" id="3.40.50.1000">
    <property type="entry name" value="HAD superfamily/HAD-like"/>
    <property type="match status" value="1"/>
</dbReference>
<dbReference type="InterPro" id="IPR036412">
    <property type="entry name" value="HAD-like_sf"/>
</dbReference>
<protein>
    <submittedName>
        <fullName evidence="2">HAD-superfamily hydrolase</fullName>
    </submittedName>
</protein>
<dbReference type="InterPro" id="IPR023214">
    <property type="entry name" value="HAD_sf"/>
</dbReference>
<dbReference type="SUPFAM" id="SSF52540">
    <property type="entry name" value="P-loop containing nucleoside triphosphate hydrolases"/>
    <property type="match status" value="1"/>
</dbReference>
<dbReference type="NCBIfam" id="TIGR01484">
    <property type="entry name" value="HAD-SF-IIB"/>
    <property type="match status" value="1"/>
</dbReference>
<name>A0A1Z4VRY2_9GAMM</name>
<dbReference type="InterPro" id="IPR027417">
    <property type="entry name" value="P-loop_NTPase"/>
</dbReference>
<dbReference type="PANTHER" id="PTHR10000">
    <property type="entry name" value="PHOSPHOSERINE PHOSPHATASE"/>
    <property type="match status" value="1"/>
</dbReference>
<dbReference type="InterPro" id="IPR002789">
    <property type="entry name" value="HerA_central"/>
</dbReference>
<proteinExistence type="predicted"/>
<dbReference type="Pfam" id="PF01935">
    <property type="entry name" value="DUF87"/>
    <property type="match status" value="1"/>
</dbReference>
<dbReference type="EMBL" id="AP018052">
    <property type="protein sequence ID" value="BAZ94389.1"/>
    <property type="molecule type" value="Genomic_DNA"/>
</dbReference>
<dbReference type="Proteomes" id="UP000218765">
    <property type="component" value="Chromosome"/>
</dbReference>
<dbReference type="PANTHER" id="PTHR10000:SF8">
    <property type="entry name" value="HAD SUPERFAMILY HYDROLASE-LIKE, TYPE 3"/>
    <property type="match status" value="1"/>
</dbReference>
<keyword evidence="2" id="KW-0378">Hydrolase</keyword>
<dbReference type="SUPFAM" id="SSF56784">
    <property type="entry name" value="HAD-like"/>
    <property type="match status" value="1"/>
</dbReference>
<dbReference type="Gene3D" id="3.40.50.300">
    <property type="entry name" value="P-loop containing nucleotide triphosphate hydrolases"/>
    <property type="match status" value="1"/>
</dbReference>
<dbReference type="AlphaFoldDB" id="A0A1Z4VRY2"/>
<dbReference type="GO" id="GO:0000287">
    <property type="term" value="F:magnesium ion binding"/>
    <property type="evidence" value="ECO:0007669"/>
    <property type="project" value="TreeGrafter"/>
</dbReference>
<sequence length="569" mass="63135">MRYLALVTDYDGTLVSDDRVSEPVAQALERLRVSGRRAILVTGRRLDDLLAVCPCARLFDLVVAENGGIVYDPHSREETQLAPSPSKLLIQGLQRHGVEPLEVGQVLVATQAPHRTVVQDLIWELGLEAQVIGNRGAVMVLPAGVNKATGLEYALRELGLSRHEVVGVGDAENDHSFLERCECAVAVANAAPSIKAIATFVTTAENGNGVIELIDELITDDLDRVTGTLPQHLVLFGKRSDATTVQLPPYDHNILVAGPSGSGKSTLAAGVVERLIEKDYQVCIVDPEGDYGTLRDVVALGNQWRAPSVAEVVSILEDARVNVSVNLLGIALGDRPDFFAQLIPNLQAMRARTGRPHWLLVDEAHHMLPSTWGHAASVLPQQLHETILVTVHPDQVAPAILAPIDVVVAIGHSPEKTLGEFATATNQPLAWPEGLSYQPDYVVVWYLRDGQPPFSMQPQRGRAERIRHHRKYAEGNLRWHSFYFRGPDNHHNLKAQNLHVFSQIGEGIDESTWMFHLRRGDYSRWFRHVIKDDYLADETGRIERRADLAPWQTRQMIRELINARYTLPE</sequence>
<reference evidence="2 3" key="1">
    <citation type="submission" date="2017-05" db="EMBL/GenBank/DDBJ databases">
        <title>Thiocyanate degradation by Thiohalobacter thiocyanaticus FOKN1.</title>
        <authorList>
            <person name="Oshiki M."/>
            <person name="Fukushima T."/>
            <person name="Kawano S."/>
            <person name="Nakagawa J."/>
        </authorList>
    </citation>
    <scope>NUCLEOTIDE SEQUENCE [LARGE SCALE GENOMIC DNA]</scope>
    <source>
        <strain evidence="2 3">FOKN1</strain>
    </source>
</reference>
<dbReference type="KEGG" id="ttc:FOKN1_2009"/>
<dbReference type="GO" id="GO:0005829">
    <property type="term" value="C:cytosol"/>
    <property type="evidence" value="ECO:0007669"/>
    <property type="project" value="TreeGrafter"/>
</dbReference>
<dbReference type="Pfam" id="PF08282">
    <property type="entry name" value="Hydrolase_3"/>
    <property type="match status" value="2"/>
</dbReference>
<keyword evidence="3" id="KW-1185">Reference proteome</keyword>
<gene>
    <name evidence="2" type="ORF">FOKN1_2009</name>
</gene>
<evidence type="ECO:0000313" key="3">
    <source>
        <dbReference type="Proteomes" id="UP000218765"/>
    </source>
</evidence>
<dbReference type="SMART" id="SM00382">
    <property type="entry name" value="AAA"/>
    <property type="match status" value="1"/>
</dbReference>
<dbReference type="OrthoDB" id="9768060at2"/>
<dbReference type="GO" id="GO:0016791">
    <property type="term" value="F:phosphatase activity"/>
    <property type="evidence" value="ECO:0007669"/>
    <property type="project" value="TreeGrafter"/>
</dbReference>